<feature type="compositionally biased region" description="Polar residues" evidence="1">
    <location>
        <begin position="537"/>
        <end position="560"/>
    </location>
</feature>
<gene>
    <name evidence="2" type="ORF">TL16_g03028</name>
</gene>
<organism evidence="2 3">
    <name type="scientific">Triparma laevis f. inornata</name>
    <dbReference type="NCBI Taxonomy" id="1714386"/>
    <lineage>
        <taxon>Eukaryota</taxon>
        <taxon>Sar</taxon>
        <taxon>Stramenopiles</taxon>
        <taxon>Ochrophyta</taxon>
        <taxon>Bolidophyceae</taxon>
        <taxon>Parmales</taxon>
        <taxon>Triparmaceae</taxon>
        <taxon>Triparma</taxon>
    </lineage>
</organism>
<reference evidence="3" key="1">
    <citation type="journal article" date="2023" name="Commun. Biol.">
        <title>Genome analysis of Parmales, the sister group of diatoms, reveals the evolutionary specialization of diatoms from phago-mixotrophs to photoautotrophs.</title>
        <authorList>
            <person name="Ban H."/>
            <person name="Sato S."/>
            <person name="Yoshikawa S."/>
            <person name="Yamada K."/>
            <person name="Nakamura Y."/>
            <person name="Ichinomiya M."/>
            <person name="Sato N."/>
            <person name="Blanc-Mathieu R."/>
            <person name="Endo H."/>
            <person name="Kuwata A."/>
            <person name="Ogata H."/>
        </authorList>
    </citation>
    <scope>NUCLEOTIDE SEQUENCE [LARGE SCALE GENOMIC DNA]</scope>
</reference>
<sequence>MTSPTRVNRLAANINGRVMAILKTPKGAAKAPSFIINHMRQAGHLKDIHIQLASLQCLKDLASSDANKQTLVSSGVIEQSLIALKFHGKSVEITKIVMELFYYLAFEISDEIAEKSEEKMLLLNHLLNYSAKSVVLHKSSVDVIGPAISFLYALSLNEEWIGSICGGVNGEHLCIFMGHEVEIEERIELCGLLHALLQMQCVVSSDQAIFLVGRLEDTKDKLQPIGEDATDAINSAQSCIKLLRKCIPPEHSKVQQLERTLAQLQTLNLTLVETVEELKEGLLMAKEDEETKLCRFEHRLEKHYHQFHRYHGSTRKTPGRSSPTSGRLSPGASWSKTIASKRVMAALRELDEESGDSAQFMVTSASSAIGLAFINLEGDANTAVPKGKLRKFLVKIGVFSQLSEADLAIRRANGTKGGVGFESFCDLLVRVGASTGSGGIAALTDALEKGNRGTNKNKLGANVLASPLPPPSAEDQENAMLENSAHDFYTAVLETESAALKKIFSYYAVEKEEDAENVGARRVGGSVVMEIPAPKNLVNNSPRRSTHTTQRLPNSPGRTPRKSTVTFVTYKKLLFFVRDFCLAPDLVSKSFCLSSFKDIINQVEGINGEPLVDISDVVHAEQSIGLGFDGFLSFLAYIAGECKWFARRKEKKKDSDKKIQHQQVLALLQWLDTSPGKSKINRIRGTAIIPAFKFTSNVENYTQISQFLM</sequence>
<dbReference type="SUPFAM" id="SSF48371">
    <property type="entry name" value="ARM repeat"/>
    <property type="match status" value="1"/>
</dbReference>
<feature type="region of interest" description="Disordered" evidence="1">
    <location>
        <begin position="535"/>
        <end position="560"/>
    </location>
</feature>
<protein>
    <submittedName>
        <fullName evidence="2">Uncharacterized protein</fullName>
    </submittedName>
</protein>
<dbReference type="Proteomes" id="UP001162640">
    <property type="component" value="Unassembled WGS sequence"/>
</dbReference>
<accession>A0A9W7A2V0</accession>
<dbReference type="AlphaFoldDB" id="A0A9W7A2V0"/>
<feature type="region of interest" description="Disordered" evidence="1">
    <location>
        <begin position="310"/>
        <end position="332"/>
    </location>
</feature>
<evidence type="ECO:0000256" key="1">
    <source>
        <dbReference type="SAM" id="MobiDB-lite"/>
    </source>
</evidence>
<name>A0A9W7A2V0_9STRA</name>
<evidence type="ECO:0000313" key="2">
    <source>
        <dbReference type="EMBL" id="GMH60355.1"/>
    </source>
</evidence>
<comment type="caution">
    <text evidence="2">The sequence shown here is derived from an EMBL/GenBank/DDBJ whole genome shotgun (WGS) entry which is preliminary data.</text>
</comment>
<evidence type="ECO:0000313" key="3">
    <source>
        <dbReference type="Proteomes" id="UP001162640"/>
    </source>
</evidence>
<proteinExistence type="predicted"/>
<feature type="compositionally biased region" description="Polar residues" evidence="1">
    <location>
        <begin position="319"/>
        <end position="332"/>
    </location>
</feature>
<dbReference type="EMBL" id="BLQM01000078">
    <property type="protein sequence ID" value="GMH60355.1"/>
    <property type="molecule type" value="Genomic_DNA"/>
</dbReference>
<dbReference type="InterPro" id="IPR016024">
    <property type="entry name" value="ARM-type_fold"/>
</dbReference>